<accession>A0A0E9VJZ3</accession>
<reference evidence="1" key="1">
    <citation type="submission" date="2014-11" db="EMBL/GenBank/DDBJ databases">
        <authorList>
            <person name="Amaro Gonzalez C."/>
        </authorList>
    </citation>
    <scope>NUCLEOTIDE SEQUENCE</scope>
</reference>
<dbReference type="EMBL" id="GBXM01030266">
    <property type="protein sequence ID" value="JAH78311.1"/>
    <property type="molecule type" value="Transcribed_RNA"/>
</dbReference>
<organism evidence="1">
    <name type="scientific">Anguilla anguilla</name>
    <name type="common">European freshwater eel</name>
    <name type="synonym">Muraena anguilla</name>
    <dbReference type="NCBI Taxonomy" id="7936"/>
    <lineage>
        <taxon>Eukaryota</taxon>
        <taxon>Metazoa</taxon>
        <taxon>Chordata</taxon>
        <taxon>Craniata</taxon>
        <taxon>Vertebrata</taxon>
        <taxon>Euteleostomi</taxon>
        <taxon>Actinopterygii</taxon>
        <taxon>Neopterygii</taxon>
        <taxon>Teleostei</taxon>
        <taxon>Anguilliformes</taxon>
        <taxon>Anguillidae</taxon>
        <taxon>Anguilla</taxon>
    </lineage>
</organism>
<evidence type="ECO:0000313" key="1">
    <source>
        <dbReference type="EMBL" id="JAH78311.1"/>
    </source>
</evidence>
<name>A0A0E9VJZ3_ANGAN</name>
<dbReference type="AlphaFoldDB" id="A0A0E9VJZ3"/>
<proteinExistence type="predicted"/>
<protein>
    <submittedName>
        <fullName evidence="1">Uncharacterized protein</fullName>
    </submittedName>
</protein>
<sequence length="19" mass="2212">MGHDLSRFDSRRNLCHLGP</sequence>
<reference evidence="1" key="2">
    <citation type="journal article" date="2015" name="Fish Shellfish Immunol.">
        <title>Early steps in the European eel (Anguilla anguilla)-Vibrio vulnificus interaction in the gills: Role of the RtxA13 toxin.</title>
        <authorList>
            <person name="Callol A."/>
            <person name="Pajuelo D."/>
            <person name="Ebbesson L."/>
            <person name="Teles M."/>
            <person name="MacKenzie S."/>
            <person name="Amaro C."/>
        </authorList>
    </citation>
    <scope>NUCLEOTIDE SEQUENCE</scope>
</reference>